<proteinExistence type="predicted"/>
<dbReference type="Proteomes" id="UP001189429">
    <property type="component" value="Unassembled WGS sequence"/>
</dbReference>
<dbReference type="EMBL" id="CAUYUJ010005792">
    <property type="protein sequence ID" value="CAK0814983.1"/>
    <property type="molecule type" value="Genomic_DNA"/>
</dbReference>
<feature type="region of interest" description="Disordered" evidence="1">
    <location>
        <begin position="15"/>
        <end position="68"/>
    </location>
</feature>
<feature type="compositionally biased region" description="Low complexity" evidence="1">
    <location>
        <begin position="45"/>
        <end position="60"/>
    </location>
</feature>
<evidence type="ECO:0000313" key="2">
    <source>
        <dbReference type="EMBL" id="CAK0814983.1"/>
    </source>
</evidence>
<organism evidence="2 3">
    <name type="scientific">Prorocentrum cordatum</name>
    <dbReference type="NCBI Taxonomy" id="2364126"/>
    <lineage>
        <taxon>Eukaryota</taxon>
        <taxon>Sar</taxon>
        <taxon>Alveolata</taxon>
        <taxon>Dinophyceae</taxon>
        <taxon>Prorocentrales</taxon>
        <taxon>Prorocentraceae</taxon>
        <taxon>Prorocentrum</taxon>
    </lineage>
</organism>
<gene>
    <name evidence="2" type="ORF">PCOR1329_LOCUS18439</name>
</gene>
<evidence type="ECO:0000313" key="3">
    <source>
        <dbReference type="Proteomes" id="UP001189429"/>
    </source>
</evidence>
<sequence>MSLYRYCAARQLLQRHHGSQPPAAAAAEASGSAAEASEVKPSRGAEAAAPASEARPPAESEAAEAKPKAQAAAASAAIQAARATLDARFDYNHGQGRGYGAADIYNGEHELLRRWIANPEPEGEPPPTGRLRGAAEPEARGCKGVEWRFLSVNSNTWSSFQDVCEWQLAQGGLQSIFHMVQGLWGHPESDKFWSSLDGYFKGISNLDTRWSEAECAARFGLTPDQLAEEADRFRGEDEESKESRTSASTMRLREELAQAVQEEIAKAILPLQDRINSEREARQRAEALLTSAPRHVAAECSWQRLKGRPPCAPCEGCPMHKRCGAGVRGEL</sequence>
<evidence type="ECO:0000256" key="1">
    <source>
        <dbReference type="SAM" id="MobiDB-lite"/>
    </source>
</evidence>
<comment type="caution">
    <text evidence="2">The sequence shown here is derived from an EMBL/GenBank/DDBJ whole genome shotgun (WGS) entry which is preliminary data.</text>
</comment>
<keyword evidence="3" id="KW-1185">Reference proteome</keyword>
<accession>A0ABN9REK6</accession>
<feature type="region of interest" description="Disordered" evidence="1">
    <location>
        <begin position="229"/>
        <end position="249"/>
    </location>
</feature>
<reference evidence="2" key="1">
    <citation type="submission" date="2023-10" db="EMBL/GenBank/DDBJ databases">
        <authorList>
            <person name="Chen Y."/>
            <person name="Shah S."/>
            <person name="Dougan E. K."/>
            <person name="Thang M."/>
            <person name="Chan C."/>
        </authorList>
    </citation>
    <scope>NUCLEOTIDE SEQUENCE [LARGE SCALE GENOMIC DNA]</scope>
</reference>
<name>A0ABN9REK6_9DINO</name>
<feature type="compositionally biased region" description="Low complexity" evidence="1">
    <location>
        <begin position="23"/>
        <end position="36"/>
    </location>
</feature>
<feature type="region of interest" description="Disordered" evidence="1">
    <location>
        <begin position="117"/>
        <end position="137"/>
    </location>
</feature>
<protein>
    <submittedName>
        <fullName evidence="2">Uncharacterized protein</fullName>
    </submittedName>
</protein>